<feature type="transmembrane region" description="Helical" evidence="1">
    <location>
        <begin position="20"/>
        <end position="41"/>
    </location>
</feature>
<sequence>MGTSRGGWGGRVVRDVFSCWLYYVSLIFIFHILQRFFILLFTCKEQGTIISHCHML</sequence>
<keyword evidence="1" id="KW-0472">Membrane</keyword>
<proteinExistence type="predicted"/>
<evidence type="ECO:0000313" key="3">
    <source>
        <dbReference type="Proteomes" id="UP000001075"/>
    </source>
</evidence>
<dbReference type="EMBL" id="JH020756">
    <property type="protein sequence ID" value="EGV91266.1"/>
    <property type="molecule type" value="Genomic_DNA"/>
</dbReference>
<keyword evidence="1" id="KW-1133">Transmembrane helix</keyword>
<dbReference type="InParanoid" id="G3IQ05"/>
<name>G3IQ05_CRIGR</name>
<accession>G3IQ05</accession>
<dbReference type="AlphaFoldDB" id="G3IQ05"/>
<reference evidence="3" key="1">
    <citation type="journal article" date="2011" name="Nat. Biotechnol.">
        <title>The genomic sequence of the Chinese hamster ovary (CHO)-K1 cell line.</title>
        <authorList>
            <person name="Xu X."/>
            <person name="Nagarajan H."/>
            <person name="Lewis N.E."/>
            <person name="Pan S."/>
            <person name="Cai Z."/>
            <person name="Liu X."/>
            <person name="Chen W."/>
            <person name="Xie M."/>
            <person name="Wang W."/>
            <person name="Hammond S."/>
            <person name="Andersen M.R."/>
            <person name="Neff N."/>
            <person name="Passarelli B."/>
            <person name="Koh W."/>
            <person name="Fan H.C."/>
            <person name="Wang J."/>
            <person name="Gui Y."/>
            <person name="Lee K.H."/>
            <person name="Betenbaugh M.J."/>
            <person name="Quake S.R."/>
            <person name="Famili I."/>
            <person name="Palsson B.O."/>
            <person name="Wang J."/>
        </authorList>
    </citation>
    <scope>NUCLEOTIDE SEQUENCE [LARGE SCALE GENOMIC DNA]</scope>
    <source>
        <strain evidence="3">CHO K1 cell line</strain>
    </source>
</reference>
<evidence type="ECO:0000313" key="2">
    <source>
        <dbReference type="EMBL" id="EGV91266.1"/>
    </source>
</evidence>
<protein>
    <submittedName>
        <fullName evidence="2">Uncharacterized protein</fullName>
    </submittedName>
</protein>
<dbReference type="Proteomes" id="UP000001075">
    <property type="component" value="Unassembled WGS sequence"/>
</dbReference>
<evidence type="ECO:0000256" key="1">
    <source>
        <dbReference type="SAM" id="Phobius"/>
    </source>
</evidence>
<gene>
    <name evidence="2" type="ORF">I79_026090</name>
</gene>
<keyword evidence="1" id="KW-0812">Transmembrane</keyword>
<organism evidence="2 3">
    <name type="scientific">Cricetulus griseus</name>
    <name type="common">Chinese hamster</name>
    <name type="synonym">Cricetulus barabensis griseus</name>
    <dbReference type="NCBI Taxonomy" id="10029"/>
    <lineage>
        <taxon>Eukaryota</taxon>
        <taxon>Metazoa</taxon>
        <taxon>Chordata</taxon>
        <taxon>Craniata</taxon>
        <taxon>Vertebrata</taxon>
        <taxon>Euteleostomi</taxon>
        <taxon>Mammalia</taxon>
        <taxon>Eutheria</taxon>
        <taxon>Euarchontoglires</taxon>
        <taxon>Glires</taxon>
        <taxon>Rodentia</taxon>
        <taxon>Myomorpha</taxon>
        <taxon>Muroidea</taxon>
        <taxon>Cricetidae</taxon>
        <taxon>Cricetinae</taxon>
        <taxon>Cricetulus</taxon>
    </lineage>
</organism>